<sequence>MPKQYVLFGRLLPPITTRRITVLLSAVFIFAVFSVIFTLPNAVPTGPSLSKFADHKFSIPQFSSRPTWTNKWSSSLNPFRPKSHAPPRQKDDSHEGSTWFADWKWLSTPFSSSFTLDESRALLPPLPDRPPIYCYYDTTIEREPPLRDAESALLLTWRRAWWAQGFRPVILSSAEATNNPRYEELQRLKVTPGAKADIMRWLAWENMGGGLLSQYLVLPMGARDDPLLSFLRRGEYPTLTRWEGFGDGLFAGAKEDIAAAIQLVLANPTLVNAETFLEALPPAGPDNVLAKAAVPTQAAALSQAASIEFVHAMASPVPAPAQAPAAAAAKEAPAEASAAAAPVKVARATAADAAAPAVANADGGAVDAVADANSDHDDLKKKTKDYPFVVDDRPASIAFYDAQTMAMKYVKVSDHIARDRAGGLTSLNQLINAHLHVLWQNLFTSGIAVLKPKPQHTTHMVEPALELAHRLAQCSVTPMEASCPPNLPKCEPCVSRYPMRVHTPPTYRNTSTLFTVGVVPHPYTYQSVAHKQAAVDVPWLRRKSLRDAWLFEITKELLGTGVAGGARVLQFKRAVARDDARGTALWFAAEQPVPDDVDWRFGFAVPPLGKGLKKGESKTPVPGPERLPPVVHDKDDGPVAAPDALVHERELLARAKQLGLSKDRRGAARGSLRGRTWRGRTWSGPRGRRRKRSTRAAPAAKRAGATACCSANK</sequence>
<comment type="caution">
    <text evidence="3">The sequence shown here is derived from an EMBL/GenBank/DDBJ whole genome shotgun (WGS) entry which is preliminary data.</text>
</comment>
<feature type="transmembrane region" description="Helical" evidence="2">
    <location>
        <begin position="20"/>
        <end position="39"/>
    </location>
</feature>
<accession>A0A167ZAG4</accession>
<feature type="region of interest" description="Disordered" evidence="1">
    <location>
        <begin position="662"/>
        <end position="713"/>
    </location>
</feature>
<feature type="compositionally biased region" description="Low complexity" evidence="1">
    <location>
        <begin position="695"/>
        <end position="707"/>
    </location>
</feature>
<name>A0A167ZAG4_9HYPO</name>
<keyword evidence="2" id="KW-1133">Transmembrane helix</keyword>
<feature type="region of interest" description="Disordered" evidence="1">
    <location>
        <begin position="611"/>
        <end position="636"/>
    </location>
</feature>
<dbReference type="OrthoDB" id="5312133at2759"/>
<evidence type="ECO:0000313" key="4">
    <source>
        <dbReference type="Proteomes" id="UP000076874"/>
    </source>
</evidence>
<keyword evidence="2" id="KW-0472">Membrane</keyword>
<gene>
    <name evidence="3" type="ORF">SPI_01852</name>
</gene>
<feature type="compositionally biased region" description="Low complexity" evidence="1">
    <location>
        <begin position="668"/>
        <end position="685"/>
    </location>
</feature>
<evidence type="ECO:0000313" key="3">
    <source>
        <dbReference type="EMBL" id="OAA67276.1"/>
    </source>
</evidence>
<dbReference type="PANTHER" id="PTHR42055:SF1">
    <property type="entry name" value="YALI0E03476P"/>
    <property type="match status" value="1"/>
</dbReference>
<organism evidence="3 4">
    <name type="scientific">Niveomyces insectorum RCEF 264</name>
    <dbReference type="NCBI Taxonomy" id="1081102"/>
    <lineage>
        <taxon>Eukaryota</taxon>
        <taxon>Fungi</taxon>
        <taxon>Dikarya</taxon>
        <taxon>Ascomycota</taxon>
        <taxon>Pezizomycotina</taxon>
        <taxon>Sordariomycetes</taxon>
        <taxon>Hypocreomycetidae</taxon>
        <taxon>Hypocreales</taxon>
        <taxon>Cordycipitaceae</taxon>
        <taxon>Niveomyces</taxon>
    </lineage>
</organism>
<evidence type="ECO:0000256" key="2">
    <source>
        <dbReference type="SAM" id="Phobius"/>
    </source>
</evidence>
<dbReference type="PANTHER" id="PTHR42055">
    <property type="entry name" value="YALI0E03476P"/>
    <property type="match status" value="1"/>
</dbReference>
<dbReference type="Proteomes" id="UP000076874">
    <property type="component" value="Unassembled WGS sequence"/>
</dbReference>
<protein>
    <submittedName>
        <fullName evidence="3">Uncharacterized protein</fullName>
    </submittedName>
</protein>
<keyword evidence="4" id="KW-1185">Reference proteome</keyword>
<keyword evidence="2" id="KW-0812">Transmembrane</keyword>
<evidence type="ECO:0000256" key="1">
    <source>
        <dbReference type="SAM" id="MobiDB-lite"/>
    </source>
</evidence>
<proteinExistence type="predicted"/>
<dbReference type="EMBL" id="AZHD01000002">
    <property type="protein sequence ID" value="OAA67276.1"/>
    <property type="molecule type" value="Genomic_DNA"/>
</dbReference>
<dbReference type="AlphaFoldDB" id="A0A167ZAG4"/>
<reference evidence="3 4" key="1">
    <citation type="journal article" date="2016" name="Genome Biol. Evol.">
        <title>Divergent and convergent evolution of fungal pathogenicity.</title>
        <authorList>
            <person name="Shang Y."/>
            <person name="Xiao G."/>
            <person name="Zheng P."/>
            <person name="Cen K."/>
            <person name="Zhan S."/>
            <person name="Wang C."/>
        </authorList>
    </citation>
    <scope>NUCLEOTIDE SEQUENCE [LARGE SCALE GENOMIC DNA]</scope>
    <source>
        <strain evidence="3 4">RCEF 264</strain>
    </source>
</reference>